<dbReference type="PANTHER" id="PTHR33932">
    <property type="entry name" value="NA(+)/H(+) ANTIPORTER SUBUNIT B"/>
    <property type="match status" value="1"/>
</dbReference>
<feature type="transmembrane region" description="Helical" evidence="7">
    <location>
        <begin position="31"/>
        <end position="52"/>
    </location>
</feature>
<evidence type="ECO:0000256" key="7">
    <source>
        <dbReference type="SAM" id="Phobius"/>
    </source>
</evidence>
<dbReference type="Proteomes" id="UP000738126">
    <property type="component" value="Unassembled WGS sequence"/>
</dbReference>
<evidence type="ECO:0000256" key="4">
    <source>
        <dbReference type="ARBA" id="ARBA00022692"/>
    </source>
</evidence>
<dbReference type="Pfam" id="PF04039">
    <property type="entry name" value="MnhB"/>
    <property type="match status" value="1"/>
</dbReference>
<accession>A0ABS1E6B1</accession>
<comment type="subcellular location">
    <subcellularLocation>
        <location evidence="1">Cell membrane</location>
        <topology evidence="1">Multi-pass membrane protein</topology>
    </subcellularLocation>
</comment>
<proteinExistence type="inferred from homology"/>
<evidence type="ECO:0000313" key="10">
    <source>
        <dbReference type="Proteomes" id="UP000738126"/>
    </source>
</evidence>
<dbReference type="EMBL" id="NRSH01000116">
    <property type="protein sequence ID" value="MBK1727230.1"/>
    <property type="molecule type" value="Genomic_DNA"/>
</dbReference>
<keyword evidence="4 7" id="KW-0812">Transmembrane</keyword>
<evidence type="ECO:0000256" key="6">
    <source>
        <dbReference type="ARBA" id="ARBA00023136"/>
    </source>
</evidence>
<evidence type="ECO:0000256" key="1">
    <source>
        <dbReference type="ARBA" id="ARBA00004651"/>
    </source>
</evidence>
<reference evidence="9 10" key="1">
    <citation type="journal article" date="2020" name="Microorganisms">
        <title>Osmotic Adaptation and Compatible Solute Biosynthesis of Phototrophic Bacteria as Revealed from Genome Analyses.</title>
        <authorList>
            <person name="Imhoff J.F."/>
            <person name="Rahn T."/>
            <person name="Kunzel S."/>
            <person name="Keller A."/>
            <person name="Neulinger S.C."/>
        </authorList>
    </citation>
    <scope>NUCLEOTIDE SEQUENCE [LARGE SCALE GENOMIC DNA]</scope>
    <source>
        <strain evidence="9 10">DSM 15116</strain>
    </source>
</reference>
<evidence type="ECO:0000313" key="9">
    <source>
        <dbReference type="EMBL" id="MBK1727230.1"/>
    </source>
</evidence>
<evidence type="ECO:0000256" key="2">
    <source>
        <dbReference type="ARBA" id="ARBA00009425"/>
    </source>
</evidence>
<keyword evidence="5 7" id="KW-1133">Transmembrane helix</keyword>
<name>A0ABS1E6B1_9GAMM</name>
<keyword evidence="6 7" id="KW-0472">Membrane</keyword>
<comment type="caution">
    <text evidence="9">The sequence shown here is derived from an EMBL/GenBank/DDBJ whole genome shotgun (WGS) entry which is preliminary data.</text>
</comment>
<keyword evidence="10" id="KW-1185">Reference proteome</keyword>
<evidence type="ECO:0000256" key="3">
    <source>
        <dbReference type="ARBA" id="ARBA00022475"/>
    </source>
</evidence>
<feature type="domain" description="Na+/H+ antiporter MnhB subunit-related protein" evidence="8">
    <location>
        <begin position="131"/>
        <end position="218"/>
    </location>
</feature>
<feature type="transmembrane region" description="Helical" evidence="7">
    <location>
        <begin position="126"/>
        <end position="148"/>
    </location>
</feature>
<comment type="similarity">
    <text evidence="2">Belongs to the CPA3 antiporters (TC 2.A.63) subunit B family.</text>
</comment>
<feature type="transmembrane region" description="Helical" evidence="7">
    <location>
        <begin position="189"/>
        <end position="213"/>
    </location>
</feature>
<dbReference type="InterPro" id="IPR007182">
    <property type="entry name" value="MnhB"/>
</dbReference>
<dbReference type="InterPro" id="IPR050622">
    <property type="entry name" value="CPA3_antiporter_subunitB"/>
</dbReference>
<organism evidence="9 10">
    <name type="scientific">Halorhodospira neutriphila</name>
    <dbReference type="NCBI Taxonomy" id="168379"/>
    <lineage>
        <taxon>Bacteria</taxon>
        <taxon>Pseudomonadati</taxon>
        <taxon>Pseudomonadota</taxon>
        <taxon>Gammaproteobacteria</taxon>
        <taxon>Chromatiales</taxon>
        <taxon>Ectothiorhodospiraceae</taxon>
        <taxon>Halorhodospira</taxon>
    </lineage>
</organism>
<gene>
    <name evidence="9" type="ORF">CKO13_09415</name>
</gene>
<evidence type="ECO:0000256" key="5">
    <source>
        <dbReference type="ARBA" id="ARBA00022989"/>
    </source>
</evidence>
<dbReference type="PANTHER" id="PTHR33932:SF4">
    <property type="entry name" value="NA(+)_H(+) ANTIPORTER SUBUNIT B"/>
    <property type="match status" value="1"/>
</dbReference>
<feature type="transmembrane region" description="Helical" evidence="7">
    <location>
        <begin position="219"/>
        <end position="244"/>
    </location>
</feature>
<evidence type="ECO:0000259" key="8">
    <source>
        <dbReference type="Pfam" id="PF04039"/>
    </source>
</evidence>
<feature type="transmembrane region" description="Helical" evidence="7">
    <location>
        <begin position="160"/>
        <end position="177"/>
    </location>
</feature>
<protein>
    <recommendedName>
        <fullName evidence="8">Na+/H+ antiporter MnhB subunit-related protein domain-containing protein</fullName>
    </recommendedName>
</protein>
<sequence>MTGALLLAAYRALRPQAPGPAEEPAPSRGLALAAAVPSAALVGAVGWVALGLEAPVRTAGSEALARVAESGVESPVTAVLLAFRAIDTLAEVVVLFVAFLGARVAAEPLSHAGPGDWLRASRGEPVLVGPLIRFVAPMTLLAAGYLLWSGTHQPGGAFQAGAVLAALGVLLRLTGRLRPSEATAPGERLALVGGIVLFSAVGLAGAGTASAVLAYPPGWAYESILLIETALSLAIAAPLTLLFSGSAGLRREGR</sequence>
<keyword evidence="3" id="KW-1003">Cell membrane</keyword>